<keyword evidence="1" id="KW-0732">Signal</keyword>
<evidence type="ECO:0008006" key="4">
    <source>
        <dbReference type="Google" id="ProtNLM"/>
    </source>
</evidence>
<evidence type="ECO:0000313" key="2">
    <source>
        <dbReference type="EMBL" id="QEG01724.1"/>
    </source>
</evidence>
<feature type="signal peptide" evidence="1">
    <location>
        <begin position="1"/>
        <end position="22"/>
    </location>
</feature>
<dbReference type="Proteomes" id="UP000321353">
    <property type="component" value="Chromosome"/>
</dbReference>
<gene>
    <name evidence="2" type="ORF">Mal15_58030</name>
</gene>
<sequence length="557" mass="60939" precursor="true">MSRIAIIFMTHLMLLAFVPANAVDPEVEVEHDPASLLQLPSSLNDGPAHSGDTPTEWLQSEECVAATSLTNRAINSMLGRDDCLRKVGITRYRVHPQDGTTLFYDSDSREYRLPLDELPPSADPNDFHANPLVSDPGLSVAAQSRLLQFLALPIGTQYANALPTTSYALQVRPGVYYDTGAFESTPNRFFPGNIALDNTAAARKRGNAVFNDLEDSLQNIPVRAQLNNTFKGLFASDLLQAYADFFYAGRGDLRGRSYFARGYSGDFGFLIGKAETAFGDLGSAPMLVSHGAVPVGAPGVIDPSTFTHAGINQIRLTRHWDSDTIETTFAIEESFTASDVIANDQDLHDWPAFVSRVRFSPDDFDSYQIAAMYRPIGFISPTFVDRTTDGWGLSFIGRRANSERTRAIYCGAVGGEGIGGYIFGGVDAAVVTSPEQINALTNYGGYVAFQQVLSRSDELSNLTTNIAYGFVDSDAVMANQNAVLQQAWWNLLWNATDSVALGIEYQYGYRKIQDGNSGDNHRFSFIAQFTTPSARSTAAVLKSTRSPNQTLVRNRRL</sequence>
<dbReference type="EMBL" id="CP036264">
    <property type="protein sequence ID" value="QEG01724.1"/>
    <property type="molecule type" value="Genomic_DNA"/>
</dbReference>
<reference evidence="2 3" key="1">
    <citation type="submission" date="2019-02" db="EMBL/GenBank/DDBJ databases">
        <title>Planctomycetal bacteria perform biofilm scaping via a novel small molecule.</title>
        <authorList>
            <person name="Jeske O."/>
            <person name="Boedeker C."/>
            <person name="Wiegand S."/>
            <person name="Breitling P."/>
            <person name="Kallscheuer N."/>
            <person name="Jogler M."/>
            <person name="Rohde M."/>
            <person name="Petersen J."/>
            <person name="Medema M.H."/>
            <person name="Surup F."/>
            <person name="Jogler C."/>
        </authorList>
    </citation>
    <scope>NUCLEOTIDE SEQUENCE [LARGE SCALE GENOMIC DNA]</scope>
    <source>
        <strain evidence="2 3">Mal15</strain>
    </source>
</reference>
<organism evidence="2 3">
    <name type="scientific">Stieleria maiorica</name>
    <dbReference type="NCBI Taxonomy" id="2795974"/>
    <lineage>
        <taxon>Bacteria</taxon>
        <taxon>Pseudomonadati</taxon>
        <taxon>Planctomycetota</taxon>
        <taxon>Planctomycetia</taxon>
        <taxon>Pirellulales</taxon>
        <taxon>Pirellulaceae</taxon>
        <taxon>Stieleria</taxon>
    </lineage>
</organism>
<feature type="chain" id="PRO_5022680851" description="Porin subfamily protein" evidence="1">
    <location>
        <begin position="23"/>
        <end position="557"/>
    </location>
</feature>
<accession>A0A5B9ML95</accession>
<evidence type="ECO:0000313" key="3">
    <source>
        <dbReference type="Proteomes" id="UP000321353"/>
    </source>
</evidence>
<dbReference type="RefSeq" id="WP_147870759.1">
    <property type="nucleotide sequence ID" value="NZ_CP036264.1"/>
</dbReference>
<protein>
    <recommendedName>
        <fullName evidence="4">Porin subfamily protein</fullName>
    </recommendedName>
</protein>
<dbReference type="KEGG" id="smam:Mal15_58030"/>
<keyword evidence="3" id="KW-1185">Reference proteome</keyword>
<name>A0A5B9ML95_9BACT</name>
<proteinExistence type="predicted"/>
<evidence type="ECO:0000256" key="1">
    <source>
        <dbReference type="SAM" id="SignalP"/>
    </source>
</evidence>
<dbReference type="AlphaFoldDB" id="A0A5B9ML95"/>